<evidence type="ECO:0000313" key="5">
    <source>
        <dbReference type="EMBL" id="KAK9221848.1"/>
    </source>
</evidence>
<comment type="caution">
    <text evidence="5">The sequence shown here is derived from an EMBL/GenBank/DDBJ whole genome shotgun (WGS) entry which is preliminary data.</text>
</comment>
<dbReference type="Proteomes" id="UP001428341">
    <property type="component" value="Unassembled WGS sequence"/>
</dbReference>
<keyword evidence="3" id="KW-0378">Hydrolase</keyword>
<dbReference type="EMBL" id="JBCGBO010000002">
    <property type="protein sequence ID" value="KAK9221848.1"/>
    <property type="molecule type" value="Genomic_DNA"/>
</dbReference>
<evidence type="ECO:0000259" key="4">
    <source>
        <dbReference type="Pfam" id="PF02902"/>
    </source>
</evidence>
<dbReference type="GO" id="GO:0006508">
    <property type="term" value="P:proteolysis"/>
    <property type="evidence" value="ECO:0007669"/>
    <property type="project" value="UniProtKB-KW"/>
</dbReference>
<feature type="domain" description="Ubiquitin-like protease family profile" evidence="4">
    <location>
        <begin position="45"/>
        <end position="84"/>
    </location>
</feature>
<dbReference type="Gene3D" id="3.40.395.10">
    <property type="entry name" value="Adenoviral Proteinase, Chain A"/>
    <property type="match status" value="1"/>
</dbReference>
<comment type="similarity">
    <text evidence="1">Belongs to the peptidase C48 family.</text>
</comment>
<keyword evidence="6" id="KW-1185">Reference proteome</keyword>
<gene>
    <name evidence="5" type="ORF">WN944_010277</name>
</gene>
<evidence type="ECO:0000256" key="1">
    <source>
        <dbReference type="ARBA" id="ARBA00005234"/>
    </source>
</evidence>
<dbReference type="GO" id="GO:0008234">
    <property type="term" value="F:cysteine-type peptidase activity"/>
    <property type="evidence" value="ECO:0007669"/>
    <property type="project" value="InterPro"/>
</dbReference>
<organism evidence="5 6">
    <name type="scientific">Citrus x changshan-huyou</name>
    <dbReference type="NCBI Taxonomy" id="2935761"/>
    <lineage>
        <taxon>Eukaryota</taxon>
        <taxon>Viridiplantae</taxon>
        <taxon>Streptophyta</taxon>
        <taxon>Embryophyta</taxon>
        <taxon>Tracheophyta</taxon>
        <taxon>Spermatophyta</taxon>
        <taxon>Magnoliopsida</taxon>
        <taxon>eudicotyledons</taxon>
        <taxon>Gunneridae</taxon>
        <taxon>Pentapetalae</taxon>
        <taxon>rosids</taxon>
        <taxon>malvids</taxon>
        <taxon>Sapindales</taxon>
        <taxon>Rutaceae</taxon>
        <taxon>Aurantioideae</taxon>
        <taxon>Citrus</taxon>
    </lineage>
</organism>
<keyword evidence="2" id="KW-0645">Protease</keyword>
<proteinExistence type="inferred from homology"/>
<evidence type="ECO:0000313" key="6">
    <source>
        <dbReference type="Proteomes" id="UP001428341"/>
    </source>
</evidence>
<name>A0AAP0QX33_9ROSI</name>
<reference evidence="5 6" key="1">
    <citation type="submission" date="2024-05" db="EMBL/GenBank/DDBJ databases">
        <title>Haplotype-resolved chromosome-level genome assembly of Huyou (Citrus changshanensis).</title>
        <authorList>
            <person name="Miao C."/>
            <person name="Chen W."/>
            <person name="Wu Y."/>
            <person name="Wang L."/>
            <person name="Zhao S."/>
            <person name="Grierson D."/>
            <person name="Xu C."/>
            <person name="Chen K."/>
        </authorList>
    </citation>
    <scope>NUCLEOTIDE SEQUENCE [LARGE SCALE GENOMIC DNA]</scope>
    <source>
        <strain evidence="5">01-14</strain>
        <tissue evidence="5">Leaf</tissue>
    </source>
</reference>
<dbReference type="Pfam" id="PF02902">
    <property type="entry name" value="Peptidase_C48"/>
    <property type="match status" value="1"/>
</dbReference>
<dbReference type="InterPro" id="IPR003653">
    <property type="entry name" value="Peptidase_C48_C"/>
</dbReference>
<evidence type="ECO:0000256" key="3">
    <source>
        <dbReference type="ARBA" id="ARBA00022801"/>
    </source>
</evidence>
<accession>A0AAP0QX33</accession>
<protein>
    <recommendedName>
        <fullName evidence="4">Ubiquitin-like protease family profile domain-containing protein</fullName>
    </recommendedName>
</protein>
<sequence length="93" mass="10624">MLADGKPFGFMNPAKVIMAIYENLLKSRLQRTQSIFDHLVVAEKCQLIFIPFIPYNTGAHWVLVLIDVAAKMRYYLDPQGNDPSKDINELVVK</sequence>
<dbReference type="InterPro" id="IPR038765">
    <property type="entry name" value="Papain-like_cys_pep_sf"/>
</dbReference>
<evidence type="ECO:0000256" key="2">
    <source>
        <dbReference type="ARBA" id="ARBA00022670"/>
    </source>
</evidence>
<dbReference type="AlphaFoldDB" id="A0AAP0QX33"/>
<dbReference type="SUPFAM" id="SSF54001">
    <property type="entry name" value="Cysteine proteinases"/>
    <property type="match status" value="1"/>
</dbReference>